<gene>
    <name evidence="3" type="ORF">EK0264_06160</name>
</gene>
<dbReference type="InterPro" id="IPR019951">
    <property type="entry name" value="F420_OxRdatse_Rv3520c_pred"/>
</dbReference>
<evidence type="ECO:0000313" key="3">
    <source>
        <dbReference type="EMBL" id="QHB99907.1"/>
    </source>
</evidence>
<dbReference type="SUPFAM" id="SSF51679">
    <property type="entry name" value="Bacterial luciferase-like"/>
    <property type="match status" value="1"/>
</dbReference>
<dbReference type="NCBIfam" id="TIGR03559">
    <property type="entry name" value="F420_Rv3520c"/>
    <property type="match status" value="1"/>
</dbReference>
<dbReference type="Proteomes" id="UP000463857">
    <property type="component" value="Chromosome"/>
</dbReference>
<dbReference type="PANTHER" id="PTHR43244:SF1">
    <property type="entry name" value="5,10-METHYLENETETRAHYDROMETHANOPTERIN REDUCTASE"/>
    <property type="match status" value="1"/>
</dbReference>
<dbReference type="InParanoid" id="A0A7L4YLH0"/>
<dbReference type="PANTHER" id="PTHR43244">
    <property type="match status" value="1"/>
</dbReference>
<dbReference type="InterPro" id="IPR011251">
    <property type="entry name" value="Luciferase-like_dom"/>
</dbReference>
<dbReference type="OrthoDB" id="5241778at2"/>
<protein>
    <submittedName>
        <fullName evidence="3">LLM class F420-dependent oxidoreductase</fullName>
    </submittedName>
</protein>
<dbReference type="AlphaFoldDB" id="A0A7L4YLH0"/>
<reference evidence="3 4" key="1">
    <citation type="journal article" date="2018" name="Int. J. Syst. Evol. Microbiol.">
        <title>Epidermidibacterium keratini gen. nov., sp. nov., a member of the family Sporichthyaceae, isolated from keratin epidermis.</title>
        <authorList>
            <person name="Lee D.G."/>
            <person name="Trujillo M.E."/>
            <person name="Kang S."/>
            <person name="Nam J.J."/>
            <person name="Kim Y.J."/>
        </authorList>
    </citation>
    <scope>NUCLEOTIDE SEQUENCE [LARGE SCALE GENOMIC DNA]</scope>
    <source>
        <strain evidence="3 4">EPI-7</strain>
    </source>
</reference>
<dbReference type="EMBL" id="CP047156">
    <property type="protein sequence ID" value="QHB99907.1"/>
    <property type="molecule type" value="Genomic_DNA"/>
</dbReference>
<proteinExistence type="predicted"/>
<evidence type="ECO:0000256" key="1">
    <source>
        <dbReference type="ARBA" id="ARBA00023002"/>
    </source>
</evidence>
<evidence type="ECO:0000259" key="2">
    <source>
        <dbReference type="Pfam" id="PF00296"/>
    </source>
</evidence>
<dbReference type="CDD" id="cd01097">
    <property type="entry name" value="Tetrahydromethanopterin_reductase"/>
    <property type="match status" value="1"/>
</dbReference>
<evidence type="ECO:0000313" key="4">
    <source>
        <dbReference type="Proteomes" id="UP000463857"/>
    </source>
</evidence>
<dbReference type="Gene3D" id="3.20.20.30">
    <property type="entry name" value="Luciferase-like domain"/>
    <property type="match status" value="1"/>
</dbReference>
<keyword evidence="1" id="KW-0560">Oxidoreductase</keyword>
<name>A0A7L4YLH0_9ACTN</name>
<dbReference type="Pfam" id="PF00296">
    <property type="entry name" value="Bac_luciferase"/>
    <property type="match status" value="1"/>
</dbReference>
<organism evidence="3 4">
    <name type="scientific">Epidermidibacterium keratini</name>
    <dbReference type="NCBI Taxonomy" id="1891644"/>
    <lineage>
        <taxon>Bacteria</taxon>
        <taxon>Bacillati</taxon>
        <taxon>Actinomycetota</taxon>
        <taxon>Actinomycetes</taxon>
        <taxon>Sporichthyales</taxon>
        <taxon>Sporichthyaceae</taxon>
        <taxon>Epidermidibacterium</taxon>
    </lineage>
</organism>
<accession>A0A7L4YLH0</accession>
<sequence>MQIAVTYGSSTNFSEIIDDVAAYDDAGLDAVWLGESYGFDAISALGALAHATTRVQIGSGIIPVHSRSATLIAQTAAGLDALSGGRFVLGLGASGPAVIEGWHGREYAAPVRTIAEIIRVCRDVWRRERATSEQLGIPHGDARPLKLMAHPVRETIPVYVAAMGPRAVESVAELADGWLPIMFWPELAGQIWGEQLAAGAARRSADLGPLKIAAPVYVAIDDDREAHEAAFRRHTAHYVAVMGPPKQGFYYQLMGRYGYAEAADAITDAYLAKDIEAASAAVPDEFVAATSLIGDETHIRERIAAYRDAGVTMLNATFAGETAERRLGQLKALQRLTDGLARY</sequence>
<dbReference type="GO" id="GO:0016705">
    <property type="term" value="F:oxidoreductase activity, acting on paired donors, with incorporation or reduction of molecular oxygen"/>
    <property type="evidence" value="ECO:0007669"/>
    <property type="project" value="InterPro"/>
</dbReference>
<feature type="domain" description="Luciferase-like" evidence="2">
    <location>
        <begin position="6"/>
        <end position="312"/>
    </location>
</feature>
<dbReference type="InterPro" id="IPR036661">
    <property type="entry name" value="Luciferase-like_sf"/>
</dbReference>
<keyword evidence="4" id="KW-1185">Reference proteome</keyword>
<dbReference type="KEGG" id="eke:EK0264_06160"/>
<dbReference type="InterPro" id="IPR050564">
    <property type="entry name" value="F420-G6PD/mer"/>
</dbReference>
<dbReference type="RefSeq" id="WP_159543946.1">
    <property type="nucleotide sequence ID" value="NZ_CP047156.1"/>
</dbReference>